<comment type="function">
    <text evidence="14 19">Bifunctional enzyme that catalyzes the epimerization of the S- and R-forms of NAD(P)HX and the dehydration of the S-form of NAD(P)HX at the expense of ADP, which is converted to AMP. This allows the repair of both epimers of NAD(P)HX, a damaged form of NAD(P)H that is a result of enzymatic or heat-dependent hydration.</text>
</comment>
<dbReference type="CDD" id="cd01171">
    <property type="entry name" value="YXKO-related"/>
    <property type="match status" value="1"/>
</dbReference>
<dbReference type="AlphaFoldDB" id="A0A4D7QSB2"/>
<feature type="binding site" evidence="18">
    <location>
        <begin position="121"/>
        <end position="127"/>
    </location>
    <ligand>
        <name>(6S)-NADPHX</name>
        <dbReference type="ChEBI" id="CHEBI:64076"/>
    </ligand>
</feature>
<evidence type="ECO:0000256" key="18">
    <source>
        <dbReference type="HAMAP-Rule" id="MF_01966"/>
    </source>
</evidence>
<dbReference type="EC" id="4.2.1.136" evidence="19"/>
<dbReference type="Gene3D" id="3.40.50.10260">
    <property type="entry name" value="YjeF N-terminal domain"/>
    <property type="match status" value="1"/>
</dbReference>
<sequence length="495" mass="50259">MELLTPAEMAEADRLTIASGTPGPVLMRRAGVAVADTAARMVPLGSAVSVLCGPGNNGGDGYVAARVLAERGYQVTVFADGPPDPRAADAAAAAQAWSGRIVPLAAWPPTRETLIIDALFGAGLARDIDGALADLIDRVNAAGTRVVAVDVPSGIDGASGQVRGVAIRAEETVTFFRRKPGHLLLPGRLHCGTVRLADIGIPASALGEIAPSSFMNAPALWGDLYPWPRVEGHKYGRGHAVVVSGDLAHTGAARLAARGALRAGAGLVTVASPPEAVAVNAAHLTAIMLMRLDGAPGLGQILNDRRKNVVCLGPALGVGEATRAMVAEALASGAAVVLDADALTSFADCPEQLFTGIRLWPERPVVMTPHSGEFTRLFGARAGDTKVGAARYAADRSGAVVVLKGPDTVVASPDGRTSIAENAPPWLATAGSGDVLAGLVTGLMAQGMAAFEAASAAVWLHGEAGQAAGVGLIAEDLPEALPPVLARLAAELVAF</sequence>
<dbReference type="GO" id="GO:0046872">
    <property type="term" value="F:metal ion binding"/>
    <property type="evidence" value="ECO:0007669"/>
    <property type="project" value="UniProtKB-UniRule"/>
</dbReference>
<keyword evidence="9 18" id="KW-0630">Potassium</keyword>
<dbReference type="GO" id="GO:0052855">
    <property type="term" value="F:ADP-dependent NAD(P)H-hydrate dehydratase activity"/>
    <property type="evidence" value="ECO:0007669"/>
    <property type="project" value="UniProtKB-UniRule"/>
</dbReference>
<dbReference type="EMBL" id="CP039865">
    <property type="protein sequence ID" value="QCK88873.1"/>
    <property type="molecule type" value="Genomic_DNA"/>
</dbReference>
<evidence type="ECO:0000313" key="23">
    <source>
        <dbReference type="Proteomes" id="UP000298588"/>
    </source>
</evidence>
<dbReference type="GO" id="GO:0005524">
    <property type="term" value="F:ATP binding"/>
    <property type="evidence" value="ECO:0007669"/>
    <property type="project" value="UniProtKB-UniRule"/>
</dbReference>
<dbReference type="InterPro" id="IPR030677">
    <property type="entry name" value="Nnr"/>
</dbReference>
<dbReference type="OrthoDB" id="9806925at2"/>
<keyword evidence="5 18" id="KW-0479">Metal-binding</keyword>
<comment type="catalytic activity">
    <reaction evidence="15 17 19">
        <text>(6S)-NADHX + ADP = AMP + phosphate + NADH + H(+)</text>
        <dbReference type="Rhea" id="RHEA:32223"/>
        <dbReference type="ChEBI" id="CHEBI:15378"/>
        <dbReference type="ChEBI" id="CHEBI:43474"/>
        <dbReference type="ChEBI" id="CHEBI:57945"/>
        <dbReference type="ChEBI" id="CHEBI:64074"/>
        <dbReference type="ChEBI" id="CHEBI:456215"/>
        <dbReference type="ChEBI" id="CHEBI:456216"/>
        <dbReference type="EC" id="4.2.1.136"/>
    </reaction>
</comment>
<accession>A0A4D7QSB2</accession>
<comment type="function">
    <text evidence="17">Catalyzes the dehydration of the S-form of NAD(P)HX at the expense of ADP, which is converted to AMP. Together with NAD(P)HX epimerase, which catalyzes the epimerization of the S- and R-forms, the enzyme allows the repair of both epimers of NAD(P)HX, a damaged form of NAD(P)H that is a result of enzymatic or heat-dependent hydration.</text>
</comment>
<evidence type="ECO:0000256" key="10">
    <source>
        <dbReference type="ARBA" id="ARBA00023027"/>
    </source>
</evidence>
<evidence type="ECO:0000313" key="22">
    <source>
        <dbReference type="EMBL" id="QCK88873.1"/>
    </source>
</evidence>
<feature type="binding site" evidence="18">
    <location>
        <position position="117"/>
    </location>
    <ligand>
        <name>K(+)</name>
        <dbReference type="ChEBI" id="CHEBI:29103"/>
    </ligand>
</feature>
<evidence type="ECO:0000256" key="2">
    <source>
        <dbReference type="ARBA" id="ARBA00000909"/>
    </source>
</evidence>
<dbReference type="SUPFAM" id="SSF53613">
    <property type="entry name" value="Ribokinase-like"/>
    <property type="match status" value="1"/>
</dbReference>
<evidence type="ECO:0000256" key="8">
    <source>
        <dbReference type="ARBA" id="ARBA00022857"/>
    </source>
</evidence>
<comment type="similarity">
    <text evidence="18">Belongs to the NnrE/AIBP family.</text>
</comment>
<dbReference type="PANTHER" id="PTHR12592:SF0">
    <property type="entry name" value="ATP-DEPENDENT (S)-NAD(P)H-HYDRATE DEHYDRATASE"/>
    <property type="match status" value="1"/>
</dbReference>
<dbReference type="Gene3D" id="3.40.1190.20">
    <property type="match status" value="1"/>
</dbReference>
<dbReference type="Pfam" id="PF03853">
    <property type="entry name" value="YjeF_N"/>
    <property type="match status" value="1"/>
</dbReference>
<feature type="binding site" evidence="17">
    <location>
        <position position="433"/>
    </location>
    <ligand>
        <name>AMP</name>
        <dbReference type="ChEBI" id="CHEBI:456215"/>
    </ligand>
</feature>
<evidence type="ECO:0000259" key="20">
    <source>
        <dbReference type="PROSITE" id="PS51383"/>
    </source>
</evidence>
<keyword evidence="7 17" id="KW-0067">ATP-binding</keyword>
<feature type="binding site" evidence="18">
    <location>
        <position position="57"/>
    </location>
    <ligand>
        <name>K(+)</name>
        <dbReference type="ChEBI" id="CHEBI:29103"/>
    </ligand>
</feature>
<dbReference type="EC" id="5.1.99.6" evidence="19"/>
<dbReference type="NCBIfam" id="TIGR00197">
    <property type="entry name" value="yjeF_nterm"/>
    <property type="match status" value="1"/>
</dbReference>
<keyword evidence="13" id="KW-0511">Multifunctional enzyme</keyword>
<dbReference type="PROSITE" id="PS51385">
    <property type="entry name" value="YJEF_N"/>
    <property type="match status" value="1"/>
</dbReference>
<dbReference type="Pfam" id="PF01256">
    <property type="entry name" value="Carb_kinase"/>
    <property type="match status" value="1"/>
</dbReference>
<feature type="binding site" evidence="17">
    <location>
        <begin position="404"/>
        <end position="408"/>
    </location>
    <ligand>
        <name>AMP</name>
        <dbReference type="ChEBI" id="CHEBI:456215"/>
    </ligand>
</feature>
<comment type="similarity">
    <text evidence="4 19">In the C-terminal section; belongs to the NnrD/CARKD family.</text>
</comment>
<dbReference type="PROSITE" id="PS01050">
    <property type="entry name" value="YJEF_C_2"/>
    <property type="match status" value="1"/>
</dbReference>
<comment type="function">
    <text evidence="18">Catalyzes the epimerization of the S- and R-forms of NAD(P)HX, a damaged form of NAD(P)H that is a result of enzymatic or heat-dependent hydration. This is a prerequisite for the S-specific NAD(P)H-hydrate dehydratase to allow the repair of both epimers of NAD(P)HX.</text>
</comment>
<dbReference type="PIRSF" id="PIRSF017184">
    <property type="entry name" value="Nnr"/>
    <property type="match status" value="1"/>
</dbReference>
<feature type="binding site" evidence="17">
    <location>
        <position position="370"/>
    </location>
    <ligand>
        <name>(6S)-NADPHX</name>
        <dbReference type="ChEBI" id="CHEBI:64076"/>
    </ligand>
</feature>
<dbReference type="InterPro" id="IPR029056">
    <property type="entry name" value="Ribokinase-like"/>
</dbReference>
<evidence type="ECO:0000256" key="19">
    <source>
        <dbReference type="PIRNR" id="PIRNR017184"/>
    </source>
</evidence>
<evidence type="ECO:0000256" key="4">
    <source>
        <dbReference type="ARBA" id="ARBA00009524"/>
    </source>
</evidence>
<comment type="cofactor">
    <cofactor evidence="17">
        <name>Mg(2+)</name>
        <dbReference type="ChEBI" id="CHEBI:18420"/>
    </cofactor>
</comment>
<comment type="cofactor">
    <cofactor evidence="18 19">
        <name>K(+)</name>
        <dbReference type="ChEBI" id="CHEBI:29103"/>
    </cofactor>
    <text evidence="18 19">Binds 1 potassium ion per subunit.</text>
</comment>
<dbReference type="InterPro" id="IPR036652">
    <property type="entry name" value="YjeF_N_dom_sf"/>
</dbReference>
<dbReference type="HAMAP" id="MF_01965">
    <property type="entry name" value="NADHX_dehydratase"/>
    <property type="match status" value="1"/>
</dbReference>
<feature type="binding site" evidence="18">
    <location>
        <position position="153"/>
    </location>
    <ligand>
        <name>K(+)</name>
        <dbReference type="ChEBI" id="CHEBI:29103"/>
    </ligand>
</feature>
<evidence type="ECO:0000256" key="9">
    <source>
        <dbReference type="ARBA" id="ARBA00022958"/>
    </source>
</evidence>
<feature type="binding site" evidence="18">
    <location>
        <position position="150"/>
    </location>
    <ligand>
        <name>(6S)-NADPHX</name>
        <dbReference type="ChEBI" id="CHEBI:64076"/>
    </ligand>
</feature>
<comment type="similarity">
    <text evidence="17">Belongs to the NnrD/CARKD family.</text>
</comment>
<comment type="catalytic activity">
    <reaction evidence="1 18 19">
        <text>(6R)-NADHX = (6S)-NADHX</text>
        <dbReference type="Rhea" id="RHEA:32215"/>
        <dbReference type="ChEBI" id="CHEBI:64074"/>
        <dbReference type="ChEBI" id="CHEBI:64075"/>
        <dbReference type="EC" id="5.1.99.6"/>
    </reaction>
</comment>
<organism evidence="22 23">
    <name type="scientific">Phreatobacter aquaticus</name>
    <dbReference type="NCBI Taxonomy" id="2570229"/>
    <lineage>
        <taxon>Bacteria</taxon>
        <taxon>Pseudomonadati</taxon>
        <taxon>Pseudomonadota</taxon>
        <taxon>Alphaproteobacteria</taxon>
        <taxon>Hyphomicrobiales</taxon>
        <taxon>Phreatobacteraceae</taxon>
        <taxon>Phreatobacter</taxon>
    </lineage>
</organism>
<dbReference type="RefSeq" id="WP_137102199.1">
    <property type="nucleotide sequence ID" value="NZ_CP039865.1"/>
</dbReference>
<comment type="caution">
    <text evidence="17">Lacks conserved residue(s) required for the propagation of feature annotation.</text>
</comment>
<feature type="binding site" evidence="17">
    <location>
        <position position="252"/>
    </location>
    <ligand>
        <name>(6S)-NADPHX</name>
        <dbReference type="ChEBI" id="CHEBI:64076"/>
    </ligand>
</feature>
<feature type="binding site" evidence="18">
    <location>
        <begin position="56"/>
        <end position="60"/>
    </location>
    <ligand>
        <name>(6S)-NADPHX</name>
        <dbReference type="ChEBI" id="CHEBI:64076"/>
    </ligand>
</feature>
<evidence type="ECO:0000259" key="21">
    <source>
        <dbReference type="PROSITE" id="PS51385"/>
    </source>
</evidence>
<evidence type="ECO:0000256" key="7">
    <source>
        <dbReference type="ARBA" id="ARBA00022840"/>
    </source>
</evidence>
<gene>
    <name evidence="17" type="primary">nnrD</name>
    <name evidence="18" type="synonym">nnrE</name>
    <name evidence="22" type="ORF">E8L99_19050</name>
</gene>
<keyword evidence="11 18" id="KW-0413">Isomerase</keyword>
<keyword evidence="23" id="KW-1185">Reference proteome</keyword>
<evidence type="ECO:0000256" key="12">
    <source>
        <dbReference type="ARBA" id="ARBA00023239"/>
    </source>
</evidence>
<dbReference type="InterPro" id="IPR004443">
    <property type="entry name" value="YjeF_N_dom"/>
</dbReference>
<evidence type="ECO:0000256" key="16">
    <source>
        <dbReference type="ARBA" id="ARBA00049209"/>
    </source>
</evidence>
<evidence type="ECO:0000256" key="6">
    <source>
        <dbReference type="ARBA" id="ARBA00022741"/>
    </source>
</evidence>
<dbReference type="HAMAP" id="MF_01966">
    <property type="entry name" value="NADHX_epimerase"/>
    <property type="match status" value="1"/>
</dbReference>
<dbReference type="GO" id="GO:0052856">
    <property type="term" value="F:NAD(P)HX epimerase activity"/>
    <property type="evidence" value="ECO:0007669"/>
    <property type="project" value="UniProtKB-UniRule"/>
</dbReference>
<dbReference type="KEGG" id="paqt:E8L99_19050"/>
<dbReference type="GO" id="GO:0046496">
    <property type="term" value="P:nicotinamide nucleotide metabolic process"/>
    <property type="evidence" value="ECO:0007669"/>
    <property type="project" value="UniProtKB-UniRule"/>
</dbReference>
<protein>
    <recommendedName>
        <fullName evidence="19">Bifunctional NAD(P)H-hydrate repair enzyme</fullName>
    </recommendedName>
    <alternativeName>
        <fullName evidence="19">Nicotinamide nucleotide repair protein</fullName>
    </alternativeName>
    <domain>
        <recommendedName>
            <fullName evidence="19">ADP-dependent (S)-NAD(P)H-hydrate dehydratase</fullName>
            <ecNumber evidence="19">4.2.1.136</ecNumber>
        </recommendedName>
        <alternativeName>
            <fullName evidence="19">ADP-dependent NAD(P)HX dehydratase</fullName>
        </alternativeName>
    </domain>
    <domain>
        <recommendedName>
            <fullName evidence="19">NAD(P)H-hydrate epimerase</fullName>
            <ecNumber evidence="19">5.1.99.6</ecNumber>
        </recommendedName>
    </domain>
</protein>
<evidence type="ECO:0000256" key="14">
    <source>
        <dbReference type="ARBA" id="ARBA00025153"/>
    </source>
</evidence>
<evidence type="ECO:0000256" key="15">
    <source>
        <dbReference type="ARBA" id="ARBA00048238"/>
    </source>
</evidence>
<dbReference type="SUPFAM" id="SSF64153">
    <property type="entry name" value="YjeF N-terminal domain-like"/>
    <property type="match status" value="1"/>
</dbReference>
<keyword evidence="12 17" id="KW-0456">Lyase</keyword>
<comment type="similarity">
    <text evidence="3 19">In the N-terminal section; belongs to the NnrE/AIBP family.</text>
</comment>
<feature type="domain" description="YjeF C-terminal" evidence="20">
    <location>
        <begin position="217"/>
        <end position="488"/>
    </location>
</feature>
<evidence type="ECO:0000256" key="3">
    <source>
        <dbReference type="ARBA" id="ARBA00006001"/>
    </source>
</evidence>
<dbReference type="Proteomes" id="UP000298588">
    <property type="component" value="Chromosome"/>
</dbReference>
<dbReference type="GO" id="GO:0110051">
    <property type="term" value="P:metabolite repair"/>
    <property type="evidence" value="ECO:0007669"/>
    <property type="project" value="TreeGrafter"/>
</dbReference>
<dbReference type="PROSITE" id="PS51383">
    <property type="entry name" value="YJEF_C_3"/>
    <property type="match status" value="1"/>
</dbReference>
<keyword evidence="10 17" id="KW-0520">NAD</keyword>
<feature type="binding site" evidence="17">
    <location>
        <position position="434"/>
    </location>
    <ligand>
        <name>(6S)-NADPHX</name>
        <dbReference type="ChEBI" id="CHEBI:64076"/>
    </ligand>
</feature>
<dbReference type="InterPro" id="IPR000631">
    <property type="entry name" value="CARKD"/>
</dbReference>
<evidence type="ECO:0000256" key="1">
    <source>
        <dbReference type="ARBA" id="ARBA00000013"/>
    </source>
</evidence>
<reference evidence="22 23" key="1">
    <citation type="submission" date="2019-04" db="EMBL/GenBank/DDBJ databases">
        <title>Phreatobacter aquaticus sp. nov.</title>
        <authorList>
            <person name="Choi A."/>
            <person name="Baek K."/>
        </authorList>
    </citation>
    <scope>NUCLEOTIDE SEQUENCE [LARGE SCALE GENOMIC DNA]</scope>
    <source>
        <strain evidence="22 23">NMCR1094</strain>
    </source>
</reference>
<evidence type="ECO:0000256" key="5">
    <source>
        <dbReference type="ARBA" id="ARBA00022723"/>
    </source>
</evidence>
<proteinExistence type="inferred from homology"/>
<evidence type="ECO:0000256" key="13">
    <source>
        <dbReference type="ARBA" id="ARBA00023268"/>
    </source>
</evidence>
<feature type="domain" description="YjeF N-terminal" evidence="21">
    <location>
        <begin position="9"/>
        <end position="207"/>
    </location>
</feature>
<comment type="subunit">
    <text evidence="17">Homotetramer.</text>
</comment>
<dbReference type="InterPro" id="IPR017953">
    <property type="entry name" value="Carbohydrate_kinase_pred_CS"/>
</dbReference>
<keyword evidence="6 17" id="KW-0547">Nucleotide-binding</keyword>
<keyword evidence="8 17" id="KW-0521">NADP</keyword>
<dbReference type="NCBIfam" id="TIGR00196">
    <property type="entry name" value="yjeF_cterm"/>
    <property type="match status" value="1"/>
</dbReference>
<dbReference type="PANTHER" id="PTHR12592">
    <property type="entry name" value="ATP-DEPENDENT (S)-NAD(P)H-HYDRATE DEHYDRATASE FAMILY MEMBER"/>
    <property type="match status" value="1"/>
</dbReference>
<comment type="catalytic activity">
    <reaction evidence="2 18 19">
        <text>(6R)-NADPHX = (6S)-NADPHX</text>
        <dbReference type="Rhea" id="RHEA:32227"/>
        <dbReference type="ChEBI" id="CHEBI:64076"/>
        <dbReference type="ChEBI" id="CHEBI:64077"/>
        <dbReference type="EC" id="5.1.99.6"/>
    </reaction>
</comment>
<name>A0A4D7QSB2_9HYPH</name>
<comment type="catalytic activity">
    <reaction evidence="16 17 19">
        <text>(6S)-NADPHX + ADP = AMP + phosphate + NADPH + H(+)</text>
        <dbReference type="Rhea" id="RHEA:32235"/>
        <dbReference type="ChEBI" id="CHEBI:15378"/>
        <dbReference type="ChEBI" id="CHEBI:43474"/>
        <dbReference type="ChEBI" id="CHEBI:57783"/>
        <dbReference type="ChEBI" id="CHEBI:64076"/>
        <dbReference type="ChEBI" id="CHEBI:456215"/>
        <dbReference type="ChEBI" id="CHEBI:456216"/>
        <dbReference type="EC" id="4.2.1.136"/>
    </reaction>
</comment>
<evidence type="ECO:0000256" key="17">
    <source>
        <dbReference type="HAMAP-Rule" id="MF_01965"/>
    </source>
</evidence>
<evidence type="ECO:0000256" key="11">
    <source>
        <dbReference type="ARBA" id="ARBA00023235"/>
    </source>
</evidence>